<dbReference type="GO" id="GO:0006508">
    <property type="term" value="P:proteolysis"/>
    <property type="evidence" value="ECO:0007669"/>
    <property type="project" value="InterPro"/>
</dbReference>
<dbReference type="PANTHER" id="PTHR12411">
    <property type="entry name" value="CYSTEINE PROTEASE FAMILY C1-RELATED"/>
    <property type="match status" value="1"/>
</dbReference>
<dbReference type="InterPro" id="IPR038765">
    <property type="entry name" value="Papain-like_cys_pep_sf"/>
</dbReference>
<dbReference type="OrthoDB" id="190265at2759"/>
<gene>
    <name evidence="6" type="ORF">FOL46_006362</name>
    <name evidence="5" type="ORF">FOZ61_006288</name>
</gene>
<dbReference type="EMBL" id="JABANN010000408">
    <property type="protein sequence ID" value="KAF4659979.1"/>
    <property type="molecule type" value="Genomic_DNA"/>
</dbReference>
<dbReference type="AlphaFoldDB" id="A0A7J6LDS0"/>
<dbReference type="Pfam" id="PF00112">
    <property type="entry name" value="Peptidase_C1"/>
    <property type="match status" value="1"/>
</dbReference>
<evidence type="ECO:0000313" key="8">
    <source>
        <dbReference type="Proteomes" id="UP000572268"/>
    </source>
</evidence>
<dbReference type="GO" id="GO:0008234">
    <property type="term" value="F:cysteine-type peptidase activity"/>
    <property type="evidence" value="ECO:0007669"/>
    <property type="project" value="InterPro"/>
</dbReference>
<comment type="similarity">
    <text evidence="1">Belongs to the peptidase C1 family.</text>
</comment>
<dbReference type="EMBL" id="JABAHT010000356">
    <property type="protein sequence ID" value="KAF4657397.1"/>
    <property type="molecule type" value="Genomic_DNA"/>
</dbReference>
<reference evidence="7 8" key="1">
    <citation type="submission" date="2020-04" db="EMBL/GenBank/DDBJ databases">
        <title>Perkinsus olseni comparative genomics.</title>
        <authorList>
            <person name="Bogema D.R."/>
        </authorList>
    </citation>
    <scope>NUCLEOTIDE SEQUENCE [LARGE SCALE GENOMIC DNA]</scope>
    <source>
        <strain evidence="5">ATCC PRA-179</strain>
        <strain evidence="6">ATCC PRA-31</strain>
    </source>
</reference>
<name>A0A7J6LDS0_PEROL</name>
<evidence type="ECO:0000256" key="3">
    <source>
        <dbReference type="SAM" id="SignalP"/>
    </source>
</evidence>
<protein>
    <recommendedName>
        <fullName evidence="4">Peptidase C1A papain C-terminal domain-containing protein</fullName>
    </recommendedName>
</protein>
<evidence type="ECO:0000313" key="6">
    <source>
        <dbReference type="EMBL" id="KAF4659979.1"/>
    </source>
</evidence>
<comment type="caution">
    <text evidence="5">The sequence shown here is derived from an EMBL/GenBank/DDBJ whole genome shotgun (WGS) entry which is preliminary data.</text>
</comment>
<feature type="signal peptide" evidence="3">
    <location>
        <begin position="1"/>
        <end position="18"/>
    </location>
</feature>
<evidence type="ECO:0000313" key="5">
    <source>
        <dbReference type="EMBL" id="KAF4657397.1"/>
    </source>
</evidence>
<sequence length="388" mass="43389">MLVKLLHFSAGLIAYVAADGCRKSMFSDHSNHEVVISPLPHTYTEEHHLPASFDWRHHNGVNYVTKVLNQHAPKYCGSCWLHAGVGVINDRLKVARKAQFPEVNVARQVVLNCGRDIAGSCHGGEDFGVYKFAYLEGLPDDQCQFYRGEDGECSAINNCINCDPPAGTGPCYPVQRYGRYFVTEFAKIPNPTAHKIKAEVYRRGPISCAVDSSVVENGKYHPGDIVRETRNGNWSLDHDIVIVGWGQDEDGKEYYIVKNSWGTFWGDQGYFLVQSGVNAMGIEQDCSWAVIDPEPRVADYGPPDWMRMFPSAFKPVEHIVVADAAEHIAVADAAEHIAVADASSYRLPLCFQVPDVFAPCQPHAFFRINTRIAKLARTRHAQNYRQYV</sequence>
<dbReference type="FunFam" id="3.90.70.10:FF:000117">
    <property type="entry name" value="Probable papain cysteine protease"/>
    <property type="match status" value="1"/>
</dbReference>
<keyword evidence="2" id="KW-0865">Zymogen</keyword>
<organism evidence="5 7">
    <name type="scientific">Perkinsus olseni</name>
    <name type="common">Perkinsus atlanticus</name>
    <dbReference type="NCBI Taxonomy" id="32597"/>
    <lineage>
        <taxon>Eukaryota</taxon>
        <taxon>Sar</taxon>
        <taxon>Alveolata</taxon>
        <taxon>Perkinsozoa</taxon>
        <taxon>Perkinsea</taxon>
        <taxon>Perkinsida</taxon>
        <taxon>Perkinsidae</taxon>
        <taxon>Perkinsus</taxon>
    </lineage>
</organism>
<accession>A0A7J6LDS0</accession>
<feature type="domain" description="Peptidase C1A papain C-terminal" evidence="4">
    <location>
        <begin position="49"/>
        <end position="290"/>
    </location>
</feature>
<dbReference type="SUPFAM" id="SSF54001">
    <property type="entry name" value="Cysteine proteinases"/>
    <property type="match status" value="1"/>
</dbReference>
<dbReference type="Proteomes" id="UP000572268">
    <property type="component" value="Unassembled WGS sequence"/>
</dbReference>
<evidence type="ECO:0000256" key="1">
    <source>
        <dbReference type="ARBA" id="ARBA00008455"/>
    </source>
</evidence>
<evidence type="ECO:0000313" key="7">
    <source>
        <dbReference type="Proteomes" id="UP000570595"/>
    </source>
</evidence>
<dbReference type="SMART" id="SM00645">
    <property type="entry name" value="Pept_C1"/>
    <property type="match status" value="1"/>
</dbReference>
<dbReference type="InterPro" id="IPR000668">
    <property type="entry name" value="Peptidase_C1A_C"/>
</dbReference>
<feature type="chain" id="PRO_5033594056" description="Peptidase C1A papain C-terminal domain-containing protein" evidence="3">
    <location>
        <begin position="19"/>
        <end position="388"/>
    </location>
</feature>
<evidence type="ECO:0000256" key="2">
    <source>
        <dbReference type="ARBA" id="ARBA00023145"/>
    </source>
</evidence>
<proteinExistence type="inferred from homology"/>
<dbReference type="Proteomes" id="UP000570595">
    <property type="component" value="Unassembled WGS sequence"/>
</dbReference>
<dbReference type="Gene3D" id="3.90.70.10">
    <property type="entry name" value="Cysteine proteinases"/>
    <property type="match status" value="1"/>
</dbReference>
<dbReference type="InterPro" id="IPR013128">
    <property type="entry name" value="Peptidase_C1A"/>
</dbReference>
<evidence type="ECO:0000259" key="4">
    <source>
        <dbReference type="SMART" id="SM00645"/>
    </source>
</evidence>
<keyword evidence="3" id="KW-0732">Signal</keyword>